<organism evidence="7 8">
    <name type="scientific">Pyramimonas orientalis virus 01B</name>
    <dbReference type="NCBI Taxonomy" id="3134525"/>
    <lineage>
        <taxon>Viruses</taxon>
        <taxon>Varidnaviria</taxon>
        <taxon>Bamfordvirae</taxon>
        <taxon>Nucleocytoviricota</taxon>
        <taxon>Megaviricetes</taxon>
        <taxon>Imitervirales</taxon>
        <taxon>Allomimiviridae</taxon>
        <taxon>Heliosvirus</taxon>
        <taxon>Heliosvirus raunefjordenense</taxon>
    </lineage>
</organism>
<dbReference type="GO" id="GO:0003677">
    <property type="term" value="F:DNA binding"/>
    <property type="evidence" value="ECO:0007669"/>
    <property type="project" value="UniProtKB-KW"/>
</dbReference>
<feature type="domain" description="Transposase putative helix-turn-helix" evidence="6">
    <location>
        <begin position="194"/>
        <end position="230"/>
    </location>
</feature>
<keyword evidence="8" id="KW-1185">Reference proteome</keyword>
<evidence type="ECO:0000313" key="7">
    <source>
        <dbReference type="EMBL" id="QOI90150.1"/>
    </source>
</evidence>
<evidence type="ECO:0000259" key="6">
    <source>
        <dbReference type="Pfam" id="PF12323"/>
    </source>
</evidence>
<evidence type="ECO:0000256" key="3">
    <source>
        <dbReference type="ARBA" id="ARBA00023125"/>
    </source>
</evidence>
<evidence type="ECO:0000256" key="1">
    <source>
        <dbReference type="ARBA" id="ARBA00022723"/>
    </source>
</evidence>
<dbReference type="InterPro" id="IPR010095">
    <property type="entry name" value="Cas12f1-like_TNB"/>
</dbReference>
<reference evidence="7" key="1">
    <citation type="submission" date="2020-06" db="EMBL/GenBank/DDBJ databases">
        <title>Lateral gene transfer of anion-conducting channel rhodopsins between green algae and giant viruses.</title>
        <authorList>
            <person name="Rozenberg A."/>
            <person name="Oppermann J."/>
            <person name="Wietek J."/>
            <person name="Fernandez Lahore R.G."/>
            <person name="Sandaa R.-A."/>
            <person name="Bratbak G."/>
            <person name="Hegemann P."/>
            <person name="Beja O."/>
        </authorList>
    </citation>
    <scope>NUCLEOTIDE SEQUENCE</scope>
    <source>
        <strain evidence="7">01B</strain>
    </source>
</reference>
<dbReference type="GO" id="GO:0046872">
    <property type="term" value="F:metal ion binding"/>
    <property type="evidence" value="ECO:0007669"/>
    <property type="project" value="UniProtKB-KW"/>
</dbReference>
<protein>
    <recommendedName>
        <fullName evidence="9">Transposase</fullName>
    </recommendedName>
</protein>
<sequence>MLSCQQLLKSLLCKKRVNISVSVLTRYEDGLTKVVSLLSDLLVEYECSTLVILKRFLTSIELQVINKKSFTLVFPPINKEMILNDKLIFSSTNIPITLLFRILVQVLTLNAKDCKPFWTDACKEKSMKLWLPTKTDCVDSDLTSSNTSLSHLVEESLFWMKTTTNPQNRNLPRTYYPSSMYSTVDKWENVDTIRNLKIRIYPTVTQKQMIKKWFGTHRYVYNDFLSFTKSNTNTKEWMNFYGMRNKYVIYNNGKNEYFKDKEWMIDTPKDIRADAIKSCISAHKSCFTNLRNKNVKHFNVNYKSKKQNTYAITIPKSAIKYEDDGFFIYKRYINSKISVGKRTMKKLKNQNINHDTKLITDGVHYYLLLPMDTQIRKPINDNKSVIALDPGVRTFQTGYSDTKVVEFSSRTNTITKIQNKLQLLQSLRDKKIIKVKKKKILKLYLRIKNIVNDIHWKTITYIKNNYTDVLLPSFESQDMVTNTFLHSTTKRRLLGLQHYKFKEKLLNKKEINVHVVNEAFTSKTCGCCGEINYKLGSSKLFKCSNCDLTIDRDFNGARNIYLKYMGERTNTLNESK</sequence>
<dbReference type="PANTHER" id="PTHR36172:SF1">
    <property type="entry name" value="RESOLVASE-RELATED"/>
    <property type="match status" value="1"/>
</dbReference>
<keyword evidence="2" id="KW-0862">Zinc</keyword>
<dbReference type="Proteomes" id="UP001162120">
    <property type="component" value="Segment"/>
</dbReference>
<keyword evidence="3" id="KW-0238">DNA-binding</keyword>
<dbReference type="InterPro" id="IPR051491">
    <property type="entry name" value="Recombinase/Transposase-rel"/>
</dbReference>
<evidence type="ECO:0008006" key="9">
    <source>
        <dbReference type="Google" id="ProtNLM"/>
    </source>
</evidence>
<dbReference type="GO" id="GO:0006310">
    <property type="term" value="P:DNA recombination"/>
    <property type="evidence" value="ECO:0007669"/>
    <property type="project" value="UniProtKB-KW"/>
</dbReference>
<proteinExistence type="predicted"/>
<accession>A0A7L9AYC2</accession>
<name>A0A7L9AYC2_9VIRU</name>
<keyword evidence="1" id="KW-0479">Metal-binding</keyword>
<feature type="domain" description="Cas12f1-like TNB" evidence="5">
    <location>
        <begin position="499"/>
        <end position="560"/>
    </location>
</feature>
<evidence type="ECO:0000256" key="2">
    <source>
        <dbReference type="ARBA" id="ARBA00022833"/>
    </source>
</evidence>
<evidence type="ECO:0000259" key="5">
    <source>
        <dbReference type="Pfam" id="PF07282"/>
    </source>
</evidence>
<dbReference type="Pfam" id="PF07282">
    <property type="entry name" value="Cas12f1-like_TNB"/>
    <property type="match status" value="1"/>
</dbReference>
<evidence type="ECO:0000256" key="4">
    <source>
        <dbReference type="ARBA" id="ARBA00023172"/>
    </source>
</evidence>
<gene>
    <name evidence="7" type="ORF">HWQ62_00012</name>
</gene>
<evidence type="ECO:0000313" key="8">
    <source>
        <dbReference type="Proteomes" id="UP001162120"/>
    </source>
</evidence>
<dbReference type="EMBL" id="MT663534">
    <property type="protein sequence ID" value="QOI90150.1"/>
    <property type="molecule type" value="Genomic_DNA"/>
</dbReference>
<dbReference type="NCBIfam" id="NF040570">
    <property type="entry name" value="guided_TnpB"/>
    <property type="match status" value="1"/>
</dbReference>
<dbReference type="InterPro" id="IPR021027">
    <property type="entry name" value="Transposase_put_HTH"/>
</dbReference>
<dbReference type="PANTHER" id="PTHR36172">
    <property type="match status" value="1"/>
</dbReference>
<dbReference type="Pfam" id="PF12323">
    <property type="entry name" value="HTH_OrfB_IS605"/>
    <property type="match status" value="1"/>
</dbReference>
<keyword evidence="4" id="KW-0233">DNA recombination</keyword>